<feature type="transmembrane region" description="Helical" evidence="6">
    <location>
        <begin position="249"/>
        <end position="268"/>
    </location>
</feature>
<dbReference type="EMBL" id="CP097504">
    <property type="protein sequence ID" value="URD86979.1"/>
    <property type="molecule type" value="Genomic_DNA"/>
</dbReference>
<accession>A0A9E7EZX2</accession>
<keyword evidence="5 6" id="KW-0472">Membrane</keyword>
<dbReference type="PANTHER" id="PTHR46626:SF1">
    <property type="entry name" value="RETICULON-LIKE PROTEIN B21"/>
    <property type="match status" value="1"/>
</dbReference>
<evidence type="ECO:0000256" key="5">
    <source>
        <dbReference type="ARBA" id="ARBA00023136"/>
    </source>
</evidence>
<gene>
    <name evidence="9" type="ORF">MUK42_26989</name>
</gene>
<keyword evidence="10" id="KW-1185">Reference proteome</keyword>
<organism evidence="9 10">
    <name type="scientific">Musa troglodytarum</name>
    <name type="common">fe'i banana</name>
    <dbReference type="NCBI Taxonomy" id="320322"/>
    <lineage>
        <taxon>Eukaryota</taxon>
        <taxon>Viridiplantae</taxon>
        <taxon>Streptophyta</taxon>
        <taxon>Embryophyta</taxon>
        <taxon>Tracheophyta</taxon>
        <taxon>Spermatophyta</taxon>
        <taxon>Magnoliopsida</taxon>
        <taxon>Liliopsida</taxon>
        <taxon>Zingiberales</taxon>
        <taxon>Musaceae</taxon>
        <taxon>Musa</taxon>
    </lineage>
</organism>
<evidence type="ECO:0000256" key="6">
    <source>
        <dbReference type="RuleBase" id="RU363132"/>
    </source>
</evidence>
<dbReference type="OrthoDB" id="567788at2759"/>
<proteinExistence type="predicted"/>
<dbReference type="Pfam" id="PF02453">
    <property type="entry name" value="Reticulon"/>
    <property type="match status" value="1"/>
</dbReference>
<protein>
    <recommendedName>
        <fullName evidence="6">Reticulon-like protein</fullName>
    </recommendedName>
</protein>
<feature type="compositionally biased region" description="Acidic residues" evidence="7">
    <location>
        <begin position="158"/>
        <end position="169"/>
    </location>
</feature>
<evidence type="ECO:0000313" key="9">
    <source>
        <dbReference type="EMBL" id="URD86979.1"/>
    </source>
</evidence>
<dbReference type="InterPro" id="IPR003388">
    <property type="entry name" value="Reticulon"/>
</dbReference>
<reference evidence="9" key="1">
    <citation type="submission" date="2022-05" db="EMBL/GenBank/DDBJ databases">
        <title>The Musa troglodytarum L. genome provides insights into the mechanism of non-climacteric behaviour and enrichment of carotenoids.</title>
        <authorList>
            <person name="Wang J."/>
        </authorList>
    </citation>
    <scope>NUCLEOTIDE SEQUENCE</scope>
    <source>
        <tissue evidence="9">Leaf</tissue>
    </source>
</reference>
<evidence type="ECO:0000256" key="7">
    <source>
        <dbReference type="SAM" id="MobiDB-lite"/>
    </source>
</evidence>
<evidence type="ECO:0000313" key="10">
    <source>
        <dbReference type="Proteomes" id="UP001055439"/>
    </source>
</evidence>
<evidence type="ECO:0000256" key="4">
    <source>
        <dbReference type="ARBA" id="ARBA00022989"/>
    </source>
</evidence>
<comment type="subcellular location">
    <subcellularLocation>
        <location evidence="1 6">Endoplasmic reticulum membrane</location>
        <topology evidence="1 6">Multi-pass membrane protein</topology>
    </subcellularLocation>
</comment>
<evidence type="ECO:0000256" key="3">
    <source>
        <dbReference type="ARBA" id="ARBA00022824"/>
    </source>
</evidence>
<keyword evidence="2 6" id="KW-0812">Transmembrane</keyword>
<keyword evidence="4 6" id="KW-1133">Transmembrane helix</keyword>
<evidence type="ECO:0000259" key="8">
    <source>
        <dbReference type="PROSITE" id="PS50845"/>
    </source>
</evidence>
<evidence type="ECO:0000256" key="1">
    <source>
        <dbReference type="ARBA" id="ARBA00004477"/>
    </source>
</evidence>
<feature type="compositionally biased region" description="Basic and acidic residues" evidence="7">
    <location>
        <begin position="499"/>
        <end position="511"/>
    </location>
</feature>
<name>A0A9E7EZX2_9LILI</name>
<dbReference type="Proteomes" id="UP001055439">
    <property type="component" value="Chromosome 2"/>
</dbReference>
<feature type="compositionally biased region" description="Basic and acidic residues" evidence="7">
    <location>
        <begin position="37"/>
        <end position="58"/>
    </location>
</feature>
<keyword evidence="3 6" id="KW-0256">Endoplasmic reticulum</keyword>
<feature type="domain" description="Reticulon" evidence="8">
    <location>
        <begin position="240"/>
        <end position="377"/>
    </location>
</feature>
<feature type="region of interest" description="Disordered" evidence="7">
    <location>
        <begin position="37"/>
        <end position="125"/>
    </location>
</feature>
<dbReference type="GO" id="GO:0005789">
    <property type="term" value="C:endoplasmic reticulum membrane"/>
    <property type="evidence" value="ECO:0007669"/>
    <property type="project" value="UniProtKB-SubCell"/>
</dbReference>
<dbReference type="PROSITE" id="PS50845">
    <property type="entry name" value="RETICULON"/>
    <property type="match status" value="1"/>
</dbReference>
<feature type="transmembrane region" description="Helical" evidence="6">
    <location>
        <begin position="274"/>
        <end position="294"/>
    </location>
</feature>
<dbReference type="InterPro" id="IPR044647">
    <property type="entry name" value="RTNLB17/18/21"/>
</dbReference>
<feature type="compositionally biased region" description="Polar residues" evidence="7">
    <location>
        <begin position="93"/>
        <end position="106"/>
    </location>
</feature>
<feature type="region of interest" description="Disordered" evidence="7">
    <location>
        <begin position="144"/>
        <end position="176"/>
    </location>
</feature>
<evidence type="ECO:0000256" key="2">
    <source>
        <dbReference type="ARBA" id="ARBA00022692"/>
    </source>
</evidence>
<sequence>MQRSTKRRVVTRSAVVVVGSACRTTMKMDEARGGIKVFNGKESHRNDSNEDQAGERGCRRLRRNQSDSVTPCPPSKENALIERSAVKIRKASSDVSNSPKTSTKQEQVLLLGDGNKGDGGEGKVEEEVEIEIKEGDKSYVDKKMDQTEEKPMSVRVQEEEEEDEEDEVNYENQEIPVPSQDAEKDQLPVSVSSMNVVERKQNPVTEHKAMNPDPAVLPHPEAAEETFASNSAKNSRMQSIANLVMWRDVSKSAFVFGSGTFFLVSSSYTNDINFSLISASSYVGLFYLGFAFLCKSILRRGETMESDERDERYMVGEEEAIWLLKLLLPYVNELLLKLRRLFSGDPATTLKLAVLLFVMARCGSSITIWSLAKLSKIRHGRQNVLWSLHHPKDLLLLLHSAGKIWVSLSRTAGKQSKFWLERLRDGWESCTHKKAVATVIFAFVWNISSTVARIWAFFMVSVAVKLYQQCAAEHRWCGQEEEGQSQGLGSHPQIGRNQVKREEKKGVKVGDPRGGVGKRS</sequence>
<dbReference type="PANTHER" id="PTHR46626">
    <property type="entry name" value="RETICULON-LIKE PROTEIN B17"/>
    <property type="match status" value="1"/>
</dbReference>
<dbReference type="AlphaFoldDB" id="A0A9E7EZX2"/>
<feature type="region of interest" description="Disordered" evidence="7">
    <location>
        <begin position="481"/>
        <end position="520"/>
    </location>
</feature>
<feature type="compositionally biased region" description="Basic and acidic residues" evidence="7">
    <location>
        <begin position="115"/>
        <end position="125"/>
    </location>
</feature>